<dbReference type="EMBL" id="CM056744">
    <property type="protein sequence ID" value="KAJ8664401.1"/>
    <property type="molecule type" value="Genomic_DNA"/>
</dbReference>
<proteinExistence type="predicted"/>
<dbReference type="Proteomes" id="UP001239111">
    <property type="component" value="Chromosome 4"/>
</dbReference>
<name>A0ACC2N0C7_9HYME</name>
<keyword evidence="2" id="KW-1185">Reference proteome</keyword>
<organism evidence="1 2">
    <name type="scientific">Eretmocerus hayati</name>
    <dbReference type="NCBI Taxonomy" id="131215"/>
    <lineage>
        <taxon>Eukaryota</taxon>
        <taxon>Metazoa</taxon>
        <taxon>Ecdysozoa</taxon>
        <taxon>Arthropoda</taxon>
        <taxon>Hexapoda</taxon>
        <taxon>Insecta</taxon>
        <taxon>Pterygota</taxon>
        <taxon>Neoptera</taxon>
        <taxon>Endopterygota</taxon>
        <taxon>Hymenoptera</taxon>
        <taxon>Apocrita</taxon>
        <taxon>Proctotrupomorpha</taxon>
        <taxon>Chalcidoidea</taxon>
        <taxon>Aphelinidae</taxon>
        <taxon>Aphelininae</taxon>
        <taxon>Eretmocerus</taxon>
    </lineage>
</organism>
<evidence type="ECO:0000313" key="2">
    <source>
        <dbReference type="Proteomes" id="UP001239111"/>
    </source>
</evidence>
<protein>
    <submittedName>
        <fullName evidence="1">Uncharacterized protein</fullName>
    </submittedName>
</protein>
<evidence type="ECO:0000313" key="1">
    <source>
        <dbReference type="EMBL" id="KAJ8664401.1"/>
    </source>
</evidence>
<sequence length="315" mass="36852">MRITRSNLAPIWLILSSSSSSTISFLLASLLLISYLEQSCLADSSSVSSVRSSKYQYEPKDRLEIEIRRRLNAIKEHLRRELVRNERDRIIRINNRRFDEFVREQHGNNGREWPEENGRHVERVGGRKQNGKSKIIQNQDANTIVKKSSLNKISDAKEVYSKMKNNYSTKKVDELQSKVADQTFQHNSPIVTGLRLPLIKFKLYYGNWQGLVFIFHQLDSTGTDQGDTNEKTRTKRIRSDTTAKNEIVKDHRGNLEVDPRRVKDQFLRQLQVAALTGTSHLDNHRADFLFPERDVYRATDYRYARERNARQKFRV</sequence>
<comment type="caution">
    <text evidence="1">The sequence shown here is derived from an EMBL/GenBank/DDBJ whole genome shotgun (WGS) entry which is preliminary data.</text>
</comment>
<reference evidence="1" key="1">
    <citation type="submission" date="2023-04" db="EMBL/GenBank/DDBJ databases">
        <title>A chromosome-level genome assembly of the parasitoid wasp Eretmocerus hayati.</title>
        <authorList>
            <person name="Zhong Y."/>
            <person name="Liu S."/>
            <person name="Liu Y."/>
        </authorList>
    </citation>
    <scope>NUCLEOTIDE SEQUENCE</scope>
    <source>
        <strain evidence="1">ZJU_SS_LIU_2023</strain>
    </source>
</reference>
<accession>A0ACC2N0C7</accession>
<gene>
    <name evidence="1" type="ORF">QAD02_006063</name>
</gene>